<organism evidence="2 3">
    <name type="scientific">Pseudokineococcus marinus</name>
    <dbReference type="NCBI Taxonomy" id="351215"/>
    <lineage>
        <taxon>Bacteria</taxon>
        <taxon>Bacillati</taxon>
        <taxon>Actinomycetota</taxon>
        <taxon>Actinomycetes</taxon>
        <taxon>Kineosporiales</taxon>
        <taxon>Kineosporiaceae</taxon>
        <taxon>Pseudokineococcus</taxon>
    </lineage>
</organism>
<keyword evidence="3" id="KW-1185">Reference proteome</keyword>
<feature type="compositionally biased region" description="Polar residues" evidence="1">
    <location>
        <begin position="39"/>
        <end position="48"/>
    </location>
</feature>
<gene>
    <name evidence="2" type="ORF">HLB09_09930</name>
</gene>
<feature type="region of interest" description="Disordered" evidence="1">
    <location>
        <begin position="31"/>
        <end position="56"/>
    </location>
</feature>
<evidence type="ECO:0000256" key="1">
    <source>
        <dbReference type="SAM" id="MobiDB-lite"/>
    </source>
</evidence>
<name>A0A849BV79_9ACTN</name>
<evidence type="ECO:0000313" key="2">
    <source>
        <dbReference type="EMBL" id="NNH23406.1"/>
    </source>
</evidence>
<sequence length="56" mass="5731">MIALSVALGGLAVVALVLGLCRASALADRAALAHHAEQQPRTSTSTTAPPLPRQRT</sequence>
<proteinExistence type="predicted"/>
<comment type="caution">
    <text evidence="2">The sequence shown here is derived from an EMBL/GenBank/DDBJ whole genome shotgun (WGS) entry which is preliminary data.</text>
</comment>
<protein>
    <submittedName>
        <fullName evidence="2">Uncharacterized protein</fullName>
    </submittedName>
</protein>
<dbReference type="Proteomes" id="UP000555552">
    <property type="component" value="Unassembled WGS sequence"/>
</dbReference>
<evidence type="ECO:0000313" key="3">
    <source>
        <dbReference type="Proteomes" id="UP000555552"/>
    </source>
</evidence>
<reference evidence="2 3" key="1">
    <citation type="submission" date="2020-05" db="EMBL/GenBank/DDBJ databases">
        <title>MicrobeNet Type strains.</title>
        <authorList>
            <person name="Nicholson A.C."/>
        </authorList>
    </citation>
    <scope>NUCLEOTIDE SEQUENCE [LARGE SCALE GENOMIC DNA]</scope>
    <source>
        <strain evidence="2 3">JCM 14547</strain>
    </source>
</reference>
<accession>A0A849BV79</accession>
<dbReference type="EMBL" id="JABEMA010000136">
    <property type="protein sequence ID" value="NNH23406.1"/>
    <property type="molecule type" value="Genomic_DNA"/>
</dbReference>
<dbReference type="AlphaFoldDB" id="A0A849BV79"/>
<dbReference type="RefSeq" id="WP_171203222.1">
    <property type="nucleotide sequence ID" value="NZ_BAAANP010000006.1"/>
</dbReference>